<evidence type="ECO:0000313" key="3">
    <source>
        <dbReference type="Proteomes" id="UP001596317"/>
    </source>
</evidence>
<feature type="transmembrane region" description="Helical" evidence="1">
    <location>
        <begin position="171"/>
        <end position="188"/>
    </location>
</feature>
<dbReference type="Proteomes" id="UP001596317">
    <property type="component" value="Unassembled WGS sequence"/>
</dbReference>
<sequence length="226" mass="24768">MAAQTPFDHWLTQVTAPFPGDTAWRLRAEFSAHHEQAVDALTQLGDPEPAQTALHELGEPATVIAALAHTHFTRADLAWMERDGDLKRLLADPDQLHREPFGRWVAGVALWLGLSVWLLFGLPGLPSSMSAHTAFGLLPGLLLLALVGVQLGERWTVSRRPQRSAAILRRCWRVLWHPLGGLLVAAALLGPHPLLGLVALGLTLHAFLTRPREALSLLDKAWRGAH</sequence>
<dbReference type="RefSeq" id="WP_224604637.1">
    <property type="nucleotide sequence ID" value="NZ_JAIQXV010000002.1"/>
</dbReference>
<accession>A0ABW1ZMI3</accession>
<comment type="caution">
    <text evidence="2">The sequence shown here is derived from an EMBL/GenBank/DDBJ whole genome shotgun (WGS) entry which is preliminary data.</text>
</comment>
<gene>
    <name evidence="2" type="ORF">ACFP90_12270</name>
</gene>
<feature type="transmembrane region" description="Helical" evidence="1">
    <location>
        <begin position="131"/>
        <end position="151"/>
    </location>
</feature>
<evidence type="ECO:0000313" key="2">
    <source>
        <dbReference type="EMBL" id="MFC6661030.1"/>
    </source>
</evidence>
<reference evidence="3" key="1">
    <citation type="journal article" date="2019" name="Int. J. Syst. Evol. Microbiol.">
        <title>The Global Catalogue of Microorganisms (GCM) 10K type strain sequencing project: providing services to taxonomists for standard genome sequencing and annotation.</title>
        <authorList>
            <consortium name="The Broad Institute Genomics Platform"/>
            <consortium name="The Broad Institute Genome Sequencing Center for Infectious Disease"/>
            <person name="Wu L."/>
            <person name="Ma J."/>
        </authorList>
    </citation>
    <scope>NUCLEOTIDE SEQUENCE [LARGE SCALE GENOMIC DNA]</scope>
    <source>
        <strain evidence="3">CCUG 63830</strain>
    </source>
</reference>
<feature type="transmembrane region" description="Helical" evidence="1">
    <location>
        <begin position="104"/>
        <end position="125"/>
    </location>
</feature>
<keyword evidence="1" id="KW-0812">Transmembrane</keyword>
<proteinExistence type="predicted"/>
<dbReference type="EMBL" id="JBHSWB010000001">
    <property type="protein sequence ID" value="MFC6661030.1"/>
    <property type="molecule type" value="Genomic_DNA"/>
</dbReference>
<evidence type="ECO:0000256" key="1">
    <source>
        <dbReference type="SAM" id="Phobius"/>
    </source>
</evidence>
<keyword evidence="1" id="KW-1133">Transmembrane helix</keyword>
<keyword evidence="3" id="KW-1185">Reference proteome</keyword>
<organism evidence="2 3">
    <name type="scientific">Deinococcus multiflagellatus</name>
    <dbReference type="NCBI Taxonomy" id="1656887"/>
    <lineage>
        <taxon>Bacteria</taxon>
        <taxon>Thermotogati</taxon>
        <taxon>Deinococcota</taxon>
        <taxon>Deinococci</taxon>
        <taxon>Deinococcales</taxon>
        <taxon>Deinococcaceae</taxon>
        <taxon>Deinococcus</taxon>
    </lineage>
</organism>
<protein>
    <submittedName>
        <fullName evidence="2">Uncharacterized protein</fullName>
    </submittedName>
</protein>
<keyword evidence="1" id="KW-0472">Membrane</keyword>
<name>A0ABW1ZMI3_9DEIO</name>